<dbReference type="EMBL" id="AP019782">
    <property type="protein sequence ID" value="BBL71757.1"/>
    <property type="molecule type" value="Genomic_DNA"/>
</dbReference>
<dbReference type="PANTHER" id="PTHR47036:SF1">
    <property type="entry name" value="COBALT-FACTOR III C(17)-METHYLTRANSFERASE-RELATED"/>
    <property type="match status" value="1"/>
</dbReference>
<dbReference type="NCBIfam" id="TIGR01466">
    <property type="entry name" value="cobJ_cbiH"/>
    <property type="match status" value="1"/>
</dbReference>
<dbReference type="UniPathway" id="UPA00148"/>
<dbReference type="InterPro" id="IPR006363">
    <property type="entry name" value="Cbl_synth_CobJ/CibH_dom"/>
</dbReference>
<feature type="domain" description="Tetrapyrrole methylase" evidence="3">
    <location>
        <begin position="5"/>
        <end position="210"/>
    </location>
</feature>
<dbReference type="NCBIfam" id="TIGR00715">
    <property type="entry name" value="precor6x_red"/>
    <property type="match status" value="1"/>
</dbReference>
<evidence type="ECO:0000313" key="5">
    <source>
        <dbReference type="Proteomes" id="UP000824988"/>
    </source>
</evidence>
<dbReference type="CDD" id="cd11646">
    <property type="entry name" value="Precorrin_3B_C17_MT"/>
    <property type="match status" value="1"/>
</dbReference>
<gene>
    <name evidence="4" type="ORF">MoryE10_23630</name>
</gene>
<dbReference type="Pfam" id="PF02571">
    <property type="entry name" value="CbiJ"/>
    <property type="match status" value="1"/>
</dbReference>
<name>A0A8D4VSH8_9GAMM</name>
<reference evidence="4" key="1">
    <citation type="submission" date="2019-06" db="EMBL/GenBank/DDBJ databases">
        <title>Complete genome sequence of Methylogaea oryzae strain JCM16910.</title>
        <authorList>
            <person name="Asakawa S."/>
        </authorList>
    </citation>
    <scope>NUCLEOTIDE SEQUENCE</scope>
    <source>
        <strain evidence="4">E10</strain>
    </source>
</reference>
<organism evidence="4 5">
    <name type="scientific">Methylogaea oryzae</name>
    <dbReference type="NCBI Taxonomy" id="1295382"/>
    <lineage>
        <taxon>Bacteria</taxon>
        <taxon>Pseudomonadati</taxon>
        <taxon>Pseudomonadota</taxon>
        <taxon>Gammaproteobacteria</taxon>
        <taxon>Methylococcales</taxon>
        <taxon>Methylococcaceae</taxon>
        <taxon>Methylogaea</taxon>
    </lineage>
</organism>
<evidence type="ECO:0000256" key="2">
    <source>
        <dbReference type="SAM" id="MobiDB-lite"/>
    </source>
</evidence>
<dbReference type="RefSeq" id="WP_221047150.1">
    <property type="nucleotide sequence ID" value="NZ_AP019782.1"/>
</dbReference>
<dbReference type="GO" id="GO:0008168">
    <property type="term" value="F:methyltransferase activity"/>
    <property type="evidence" value="ECO:0007669"/>
    <property type="project" value="InterPro"/>
</dbReference>
<evidence type="ECO:0000256" key="1">
    <source>
        <dbReference type="ARBA" id="ARBA00022573"/>
    </source>
</evidence>
<accession>A0A8D4VSH8</accession>
<evidence type="ECO:0000313" key="4">
    <source>
        <dbReference type="EMBL" id="BBL71757.1"/>
    </source>
</evidence>
<dbReference type="Pfam" id="PF00590">
    <property type="entry name" value="TP_methylase"/>
    <property type="match status" value="1"/>
</dbReference>
<dbReference type="Proteomes" id="UP000824988">
    <property type="component" value="Chromosome"/>
</dbReference>
<dbReference type="InterPro" id="IPR000878">
    <property type="entry name" value="4pyrrol_Mease"/>
</dbReference>
<proteinExistence type="predicted"/>
<dbReference type="InterPro" id="IPR051810">
    <property type="entry name" value="Precorrin_MeTrfase"/>
</dbReference>
<dbReference type="GO" id="GO:0016994">
    <property type="term" value="F:precorrin-6A reductase activity"/>
    <property type="evidence" value="ECO:0007669"/>
    <property type="project" value="InterPro"/>
</dbReference>
<protein>
    <recommendedName>
        <fullName evidence="3">Tetrapyrrole methylase domain-containing protein</fullName>
    </recommendedName>
</protein>
<keyword evidence="5" id="KW-1185">Reference proteome</keyword>
<evidence type="ECO:0000259" key="3">
    <source>
        <dbReference type="Pfam" id="PF00590"/>
    </source>
</evidence>
<keyword evidence="1" id="KW-0169">Cobalamin biosynthesis</keyword>
<dbReference type="PANTHER" id="PTHR47036">
    <property type="entry name" value="COBALT-FACTOR III C(17)-METHYLTRANSFERASE-RELATED"/>
    <property type="match status" value="1"/>
</dbReference>
<dbReference type="AlphaFoldDB" id="A0A8D4VSH8"/>
<feature type="region of interest" description="Disordered" evidence="2">
    <location>
        <begin position="270"/>
        <end position="289"/>
    </location>
</feature>
<feature type="compositionally biased region" description="Gly residues" evidence="2">
    <location>
        <begin position="270"/>
        <end position="282"/>
    </location>
</feature>
<dbReference type="InterPro" id="IPR003723">
    <property type="entry name" value="Precorrin-6x_reduct"/>
</dbReference>
<dbReference type="GO" id="GO:0009236">
    <property type="term" value="P:cobalamin biosynthetic process"/>
    <property type="evidence" value="ECO:0007669"/>
    <property type="project" value="UniProtKB-UniPathway"/>
</dbReference>
<dbReference type="PROSITE" id="PS51014">
    <property type="entry name" value="COBK_CBIJ"/>
    <property type="match status" value="1"/>
</dbReference>
<dbReference type="KEGG" id="moz:MoryE10_23630"/>
<sequence length="573" mass="61871">MNGILHLVSVGPGYAELVTPQAKQAILDSDVVVGYGLYFRWIAPWLEGKEVIDLPLTQERERAAAAIAHARQGKQAALVSSGDIGVYALATLAFDEMAEDDTFEVKVYPGVTAATACASLLGAPLSHDFATLSLSDLLCPWEWIEQRARAIAQADLACVLYNVQSQARQEGVYRILDILLEGKGPDTLCGVVRNAYRPEQSARICTLEELRQQRFDMLTSLVIGNRHTRRKRQWIYTPRGYHGWEQGVASSAISEPSQEALPFPLRGGFPPGIGQGEGGEGRGLLSTPHPNPLPGGEGAGIAPVTSSGEQVSQPPHNAIWVYSGTSDGNALARRLAEAGWPVALSAATVYGAEVARRACPGLHVEQGLGDVDARARWLAERGARAIVDATHPHAAIIKPKLMALAEKLGVPYLRYERDPGEDPPGTVPCADMAEAAAKAVQLGRRIFLSTGSKDVSQFVQAPGAEQCQWFVRLTPDPDLFRRAEEQGIPRKNICAMQGPISRGLNEALWRDWGIDCVITKDSGDVGGFADKAAAAQALGIPLLVVKRPHFDYPYATGDVEELLRELVARLPPR</sequence>